<dbReference type="Proteomes" id="UP000594262">
    <property type="component" value="Unplaced"/>
</dbReference>
<accession>A0A7M5UZH8</accession>
<reference evidence="2" key="1">
    <citation type="submission" date="2021-01" db="UniProtKB">
        <authorList>
            <consortium name="EnsemblMetazoa"/>
        </authorList>
    </citation>
    <scope>IDENTIFICATION</scope>
</reference>
<evidence type="ECO:0000313" key="2">
    <source>
        <dbReference type="EnsemblMetazoa" id="CLYHEMP003795.1"/>
    </source>
</evidence>
<keyword evidence="1" id="KW-0732">Signal</keyword>
<dbReference type="EnsemblMetazoa" id="CLYHEMT003795.1">
    <property type="protein sequence ID" value="CLYHEMP003795.1"/>
    <property type="gene ID" value="CLYHEMG003795"/>
</dbReference>
<organism evidence="2 3">
    <name type="scientific">Clytia hemisphaerica</name>
    <dbReference type="NCBI Taxonomy" id="252671"/>
    <lineage>
        <taxon>Eukaryota</taxon>
        <taxon>Metazoa</taxon>
        <taxon>Cnidaria</taxon>
        <taxon>Hydrozoa</taxon>
        <taxon>Hydroidolina</taxon>
        <taxon>Leptothecata</taxon>
        <taxon>Obeliida</taxon>
        <taxon>Clytiidae</taxon>
        <taxon>Clytia</taxon>
    </lineage>
</organism>
<proteinExistence type="predicted"/>
<evidence type="ECO:0000256" key="1">
    <source>
        <dbReference type="SAM" id="SignalP"/>
    </source>
</evidence>
<protein>
    <submittedName>
        <fullName evidence="2">Uncharacterized protein</fullName>
    </submittedName>
</protein>
<feature type="chain" id="PRO_5029612881" evidence="1">
    <location>
        <begin position="24"/>
        <end position="119"/>
    </location>
</feature>
<name>A0A7M5UZH8_9CNID</name>
<evidence type="ECO:0000313" key="3">
    <source>
        <dbReference type="Proteomes" id="UP000594262"/>
    </source>
</evidence>
<keyword evidence="3" id="KW-1185">Reference proteome</keyword>
<feature type="signal peptide" evidence="1">
    <location>
        <begin position="1"/>
        <end position="23"/>
    </location>
</feature>
<sequence>MLTFHLTVILSAVVFLSTQPYQGSCFDLLNHLESSFTTTINQLCVEYASASCHKQHGEMSRKLFYACCRDKYHECSLDGMSSRNGLGGAHCPISLVPVTFCYHEKDCQEVYLEVEACSK</sequence>
<dbReference type="AlphaFoldDB" id="A0A7M5UZH8"/>